<dbReference type="AlphaFoldDB" id="A0A1A6C8K7"/>
<reference evidence="6 7" key="1">
    <citation type="journal article" date="2014" name="Genome Announc.">
        <title>Draft Genome Sequence of the Iron-Oxidizing, Acidophilic, and Halotolerant 'Thiobacillus prosperus' Type Strain DSM 5130.</title>
        <authorList>
            <person name="Ossandon F.J."/>
            <person name="Cardenas J.P."/>
            <person name="Corbett M."/>
            <person name="Quatrini R."/>
            <person name="Holmes D.S."/>
            <person name="Watkin E."/>
        </authorList>
    </citation>
    <scope>NUCLEOTIDE SEQUENCE [LARGE SCALE GENOMIC DNA]</scope>
    <source>
        <strain evidence="6 7">DSM 5130</strain>
    </source>
</reference>
<evidence type="ECO:0000256" key="2">
    <source>
        <dbReference type="ARBA" id="ARBA00010740"/>
    </source>
</evidence>
<dbReference type="InterPro" id="IPR003772">
    <property type="entry name" value="YceD"/>
</dbReference>
<dbReference type="InterPro" id="IPR039255">
    <property type="entry name" value="YceD_bac"/>
</dbReference>
<evidence type="ECO:0000313" key="7">
    <source>
        <dbReference type="Proteomes" id="UP000029273"/>
    </source>
</evidence>
<dbReference type="PANTHER" id="PTHR38099:SF1">
    <property type="entry name" value="LARGE RIBOSOMAL RNA SUBUNIT ACCUMULATION PROTEIN YCED"/>
    <property type="match status" value="1"/>
</dbReference>
<evidence type="ECO:0000256" key="4">
    <source>
        <dbReference type="ARBA" id="ARBA00022517"/>
    </source>
</evidence>
<dbReference type="PANTHER" id="PTHR38099">
    <property type="entry name" value="LARGE RIBOSOMAL RNA SUBUNIT ACCUMULATION PROTEIN YCED"/>
    <property type="match status" value="1"/>
</dbReference>
<dbReference type="RefSeq" id="WP_038086623.1">
    <property type="nucleotide sequence ID" value="NZ_JQSG02000001.1"/>
</dbReference>
<proteinExistence type="inferred from homology"/>
<evidence type="ECO:0000256" key="3">
    <source>
        <dbReference type="ARBA" id="ARBA00015716"/>
    </source>
</evidence>
<organism evidence="6 7">
    <name type="scientific">Acidihalobacter prosperus</name>
    <dbReference type="NCBI Taxonomy" id="160660"/>
    <lineage>
        <taxon>Bacteria</taxon>
        <taxon>Pseudomonadati</taxon>
        <taxon>Pseudomonadota</taxon>
        <taxon>Gammaproteobacteria</taxon>
        <taxon>Chromatiales</taxon>
        <taxon>Ectothiorhodospiraceae</taxon>
        <taxon>Acidihalobacter</taxon>
    </lineage>
</organism>
<dbReference type="GO" id="GO:0042254">
    <property type="term" value="P:ribosome biogenesis"/>
    <property type="evidence" value="ECO:0007669"/>
    <property type="project" value="UniProtKB-KW"/>
</dbReference>
<evidence type="ECO:0000256" key="1">
    <source>
        <dbReference type="ARBA" id="ARBA00002868"/>
    </source>
</evidence>
<sequence>MSDKLPQRIDPIRAAEQGRVLRGRVPVRQLPRLFEVVVAEGDPIEVEFRFERDIDRRPFVALDCRAELLLRCERCLGEVRFELDQRQRLELIDGSVGTVEPGPESLVVGEDGLYLRDLLEDEVLLALPLIPRHGSREACDQENLVWLAGPEVDEKPKPEQAANPFDVLRTLKD</sequence>
<dbReference type="Proteomes" id="UP000029273">
    <property type="component" value="Unassembled WGS sequence"/>
</dbReference>
<comment type="function">
    <text evidence="1">Plays a role in synthesis, processing and/or stability of 23S rRNA.</text>
</comment>
<comment type="similarity">
    <text evidence="2">Belongs to the DUF177 domain family.</text>
</comment>
<gene>
    <name evidence="6" type="ORF">Thpro_020618</name>
</gene>
<comment type="caution">
    <text evidence="6">The sequence shown here is derived from an EMBL/GenBank/DDBJ whole genome shotgun (WGS) entry which is preliminary data.</text>
</comment>
<accession>A0A1A6C8K7</accession>
<dbReference type="GO" id="GO:0005829">
    <property type="term" value="C:cytosol"/>
    <property type="evidence" value="ECO:0007669"/>
    <property type="project" value="TreeGrafter"/>
</dbReference>
<keyword evidence="4" id="KW-0690">Ribosome biogenesis</keyword>
<keyword evidence="7" id="KW-1185">Reference proteome</keyword>
<protein>
    <recommendedName>
        <fullName evidence="3">Large ribosomal RNA subunit accumulation protein YceD</fullName>
    </recommendedName>
    <alternativeName>
        <fullName evidence="5">23S rRNA accumulation protein YceD</fullName>
    </alternativeName>
</protein>
<name>A0A1A6C8K7_9GAMM</name>
<dbReference type="OrthoDB" id="9786771at2"/>
<evidence type="ECO:0000256" key="5">
    <source>
        <dbReference type="ARBA" id="ARBA00031841"/>
    </source>
</evidence>
<dbReference type="EMBL" id="JQSG02000001">
    <property type="protein sequence ID" value="OBS10902.1"/>
    <property type="molecule type" value="Genomic_DNA"/>
</dbReference>
<dbReference type="Pfam" id="PF02620">
    <property type="entry name" value="YceD"/>
    <property type="match status" value="1"/>
</dbReference>
<evidence type="ECO:0000313" key="6">
    <source>
        <dbReference type="EMBL" id="OBS10902.1"/>
    </source>
</evidence>